<sequence>MHLAAIAHTRRTRRTGALLLALLLLAACCAGARAADEGTAQPGDLDGDGRVTAADAAGALRLAAGAVAPNAASSADVTGDLAVTAADATAILLCAAGLADDFFDLVGTLDGPLLGARYAGRFSYLGTLLTDNSYRSDTVSVTIHSFRHEESACYLADIYIRDITAFATAFSGGEYRGGRETVQQMAADNAAVVAINGDFYSYRSKGPVVRNGVVYKDSVDERVDICVLYRDGRLVTYEKGVTFEQILAGGEPYQAWAFGPMLLDADGQPLTEFNCGTSILATNPRAAVGYYEPGHYCFLLVDGRQGSYARGLSMEQLSQLFYELGCTAAYNLDGGQTAVMATKDALVNQPYRGGRSTSDILYIADPSAPAAQDAEVQP</sequence>
<keyword evidence="3" id="KW-0378">Hydrolase</keyword>
<name>A0A9D1N567_9FIRM</name>
<evidence type="ECO:0000313" key="3">
    <source>
        <dbReference type="EMBL" id="HIU94878.1"/>
    </source>
</evidence>
<dbReference type="PANTHER" id="PTHR40446:SF2">
    <property type="entry name" value="N-ACETYLGLUCOSAMINE-1-PHOSPHODIESTER ALPHA-N-ACETYLGLUCOSAMINIDASE"/>
    <property type="match status" value="1"/>
</dbReference>
<reference evidence="3" key="2">
    <citation type="journal article" date="2021" name="PeerJ">
        <title>Extensive microbial diversity within the chicken gut microbiome revealed by metagenomics and culture.</title>
        <authorList>
            <person name="Gilroy R."/>
            <person name="Ravi A."/>
            <person name="Getino M."/>
            <person name="Pursley I."/>
            <person name="Horton D.L."/>
            <person name="Alikhan N.F."/>
            <person name="Baker D."/>
            <person name="Gharbi K."/>
            <person name="Hall N."/>
            <person name="Watson M."/>
            <person name="Adriaenssens E.M."/>
            <person name="Foster-Nyarko E."/>
            <person name="Jarju S."/>
            <person name="Secka A."/>
            <person name="Antonio M."/>
            <person name="Oren A."/>
            <person name="Chaudhuri R.R."/>
            <person name="La Ragione R."/>
            <person name="Hildebrand F."/>
            <person name="Pallen M.J."/>
        </authorList>
    </citation>
    <scope>NUCLEOTIDE SEQUENCE</scope>
    <source>
        <strain evidence="3">ChiGjej2B2-16831</strain>
    </source>
</reference>
<dbReference type="PANTHER" id="PTHR40446">
    <property type="entry name" value="N-ACETYLGLUCOSAMINE-1-PHOSPHODIESTER ALPHA-N-ACETYLGLUCOSAMINIDASE"/>
    <property type="match status" value="1"/>
</dbReference>
<dbReference type="InterPro" id="IPR002105">
    <property type="entry name" value="Dockerin_1_rpt"/>
</dbReference>
<feature type="domain" description="Phosphodiester glycosidase" evidence="2">
    <location>
        <begin position="190"/>
        <end position="363"/>
    </location>
</feature>
<dbReference type="GO" id="GO:0004553">
    <property type="term" value="F:hydrolase activity, hydrolyzing O-glycosyl compounds"/>
    <property type="evidence" value="ECO:0007669"/>
    <property type="project" value="InterPro"/>
</dbReference>
<comment type="caution">
    <text evidence="3">The sequence shown here is derived from an EMBL/GenBank/DDBJ whole genome shotgun (WGS) entry which is preliminary data.</text>
</comment>
<keyword evidence="1" id="KW-0732">Signal</keyword>
<feature type="chain" id="PRO_5038876642" evidence="1">
    <location>
        <begin position="35"/>
        <end position="378"/>
    </location>
</feature>
<dbReference type="Proteomes" id="UP000824128">
    <property type="component" value="Unassembled WGS sequence"/>
</dbReference>
<dbReference type="GO" id="GO:0000272">
    <property type="term" value="P:polysaccharide catabolic process"/>
    <property type="evidence" value="ECO:0007669"/>
    <property type="project" value="InterPro"/>
</dbReference>
<dbReference type="EMBL" id="DVNZ01000222">
    <property type="protein sequence ID" value="HIU94878.1"/>
    <property type="molecule type" value="Genomic_DNA"/>
</dbReference>
<feature type="signal peptide" evidence="1">
    <location>
        <begin position="1"/>
        <end position="34"/>
    </location>
</feature>
<evidence type="ECO:0000256" key="1">
    <source>
        <dbReference type="SAM" id="SignalP"/>
    </source>
</evidence>
<dbReference type="InterPro" id="IPR036439">
    <property type="entry name" value="Dockerin_dom_sf"/>
</dbReference>
<keyword evidence="3" id="KW-0326">Glycosidase</keyword>
<reference evidence="3" key="1">
    <citation type="submission" date="2020-10" db="EMBL/GenBank/DDBJ databases">
        <authorList>
            <person name="Gilroy R."/>
        </authorList>
    </citation>
    <scope>NUCLEOTIDE SEQUENCE</scope>
    <source>
        <strain evidence="3">ChiGjej2B2-16831</strain>
    </source>
</reference>
<dbReference type="AlphaFoldDB" id="A0A9D1N567"/>
<accession>A0A9D1N567</accession>
<dbReference type="Pfam" id="PF00404">
    <property type="entry name" value="Dockerin_1"/>
    <property type="match status" value="1"/>
</dbReference>
<proteinExistence type="predicted"/>
<dbReference type="Gene3D" id="1.10.1330.10">
    <property type="entry name" value="Dockerin domain"/>
    <property type="match status" value="1"/>
</dbReference>
<evidence type="ECO:0000259" key="2">
    <source>
        <dbReference type="Pfam" id="PF09992"/>
    </source>
</evidence>
<dbReference type="InterPro" id="IPR018711">
    <property type="entry name" value="NAGPA"/>
</dbReference>
<protein>
    <submittedName>
        <fullName evidence="3">Phosphodiester glycosidase family protein</fullName>
    </submittedName>
</protein>
<dbReference type="SUPFAM" id="SSF63446">
    <property type="entry name" value="Type I dockerin domain"/>
    <property type="match status" value="1"/>
</dbReference>
<gene>
    <name evidence="3" type="ORF">IAD24_06925</name>
</gene>
<organism evidence="3 4">
    <name type="scientific">Candidatus Aphodomorpha intestinavium</name>
    <dbReference type="NCBI Taxonomy" id="2840672"/>
    <lineage>
        <taxon>Bacteria</taxon>
        <taxon>Bacillati</taxon>
        <taxon>Bacillota</taxon>
        <taxon>Clostridia</taxon>
        <taxon>Eubacteriales</taxon>
        <taxon>Candidatus Aphodomorpha</taxon>
    </lineage>
</organism>
<evidence type="ECO:0000313" key="4">
    <source>
        <dbReference type="Proteomes" id="UP000824128"/>
    </source>
</evidence>
<dbReference type="Pfam" id="PF09992">
    <property type="entry name" value="NAGPA"/>
    <property type="match status" value="1"/>
</dbReference>